<protein>
    <submittedName>
        <fullName evidence="1">Uncharacterized protein</fullName>
    </submittedName>
</protein>
<accession>A0ABT3A8P0</accession>
<gene>
    <name evidence="1" type="ORF">OE749_09635</name>
</gene>
<evidence type="ECO:0000313" key="2">
    <source>
        <dbReference type="Proteomes" id="UP001652504"/>
    </source>
</evidence>
<organism evidence="1 2">
    <name type="scientific">Fluctibacter corallii</name>
    <dbReference type="NCBI Taxonomy" id="2984329"/>
    <lineage>
        <taxon>Bacteria</taxon>
        <taxon>Pseudomonadati</taxon>
        <taxon>Pseudomonadota</taxon>
        <taxon>Gammaproteobacteria</taxon>
        <taxon>Alteromonadales</taxon>
        <taxon>Alteromonadaceae</taxon>
        <taxon>Fluctibacter</taxon>
    </lineage>
</organism>
<name>A0ABT3A8P0_9ALTE</name>
<evidence type="ECO:0000313" key="1">
    <source>
        <dbReference type="EMBL" id="MCV2884957.1"/>
    </source>
</evidence>
<dbReference type="EMBL" id="JAOWKX010000004">
    <property type="protein sequence ID" value="MCV2884957.1"/>
    <property type="molecule type" value="Genomic_DNA"/>
</dbReference>
<dbReference type="Proteomes" id="UP001652504">
    <property type="component" value="Unassembled WGS sequence"/>
</dbReference>
<proteinExistence type="predicted"/>
<dbReference type="RefSeq" id="WP_263712237.1">
    <property type="nucleotide sequence ID" value="NZ_JAOWKX010000004.1"/>
</dbReference>
<sequence length="89" mass="10961">MSDELSIWLKLKSLRDELKLQVHLMSMELEDEWQQLEHKFSRMNSKFERTLMEKAQHLGEHREQFFVGDEEELELLLKDFDNLKRRNQQ</sequence>
<comment type="caution">
    <text evidence="1">The sequence shown here is derived from an EMBL/GenBank/DDBJ whole genome shotgun (WGS) entry which is preliminary data.</text>
</comment>
<keyword evidence="2" id="KW-1185">Reference proteome</keyword>
<reference evidence="1 2" key="1">
    <citation type="submission" date="2022-10" db="EMBL/GenBank/DDBJ databases">
        <title>Aestuariibacter sp. AA17 isolated from Montipora capitata coral fragment.</title>
        <authorList>
            <person name="Emsley S.A."/>
            <person name="Pfannmuller K.M."/>
            <person name="Loughran R.M."/>
            <person name="Shlafstein M."/>
            <person name="Papke E."/>
            <person name="Saw J.H."/>
            <person name="Ushijima B."/>
            <person name="Videau P."/>
        </authorList>
    </citation>
    <scope>NUCLEOTIDE SEQUENCE [LARGE SCALE GENOMIC DNA]</scope>
    <source>
        <strain evidence="1 2">AA17</strain>
    </source>
</reference>